<dbReference type="RefSeq" id="WP_179582293.1">
    <property type="nucleotide sequence ID" value="NZ_JACBYR010000001.1"/>
</dbReference>
<evidence type="ECO:0000313" key="3">
    <source>
        <dbReference type="Proteomes" id="UP000542125"/>
    </source>
</evidence>
<organism evidence="2 3">
    <name type="scientific">Pigmentiphaga litoralis</name>
    <dbReference type="NCBI Taxonomy" id="516702"/>
    <lineage>
        <taxon>Bacteria</taxon>
        <taxon>Pseudomonadati</taxon>
        <taxon>Pseudomonadota</taxon>
        <taxon>Betaproteobacteria</taxon>
        <taxon>Burkholderiales</taxon>
        <taxon>Alcaligenaceae</taxon>
        <taxon>Pigmentiphaga</taxon>
    </lineage>
</organism>
<dbReference type="Proteomes" id="UP000542125">
    <property type="component" value="Unassembled WGS sequence"/>
</dbReference>
<dbReference type="PANTHER" id="PTHR42928:SF5">
    <property type="entry name" value="BLR1237 PROTEIN"/>
    <property type="match status" value="1"/>
</dbReference>
<keyword evidence="2" id="KW-0675">Receptor</keyword>
<dbReference type="AlphaFoldDB" id="A0A7Y9LLR0"/>
<name>A0A7Y9LLR0_9BURK</name>
<comment type="similarity">
    <text evidence="1">Belongs to the UPF0065 (bug) family.</text>
</comment>
<dbReference type="EMBL" id="JACBYR010000001">
    <property type="protein sequence ID" value="NYE80821.1"/>
    <property type="molecule type" value="Genomic_DNA"/>
</dbReference>
<gene>
    <name evidence="2" type="ORF">FHW18_000092</name>
</gene>
<dbReference type="Gene3D" id="3.40.190.150">
    <property type="entry name" value="Bordetella uptake gene, domain 1"/>
    <property type="match status" value="1"/>
</dbReference>
<dbReference type="InterPro" id="IPR005064">
    <property type="entry name" value="BUG"/>
</dbReference>
<sequence>MTFPVTRPARRAILRNPLSTTLSTTLRTTLRTTLGATLALAGLATFGISTAHAQAFPSKSIRMVVPFAAGGPADVVARELAQKLGQQLGQTVVVENSGGGHGVPAMNAVGRAPADGHTVLMAASGNVTIQPLTMRSSAEAMTKLVPVGLVSSSPHVFVISAKLPVTTFSEFLAYAKANPGKVNIASAGTGGVAHLGMELMKSLSRTQIEHIPYKGTSQVMVDLTSGQVQGLFSSMPSLKSSIDKGTIRALGLTAPSKAADAANMPQLSATLPGMEYTTWYGLYTTAGTPPAIVQTLNAELRKALTDTALVAKLRDQGVDLIASSPEELEARTRTDTAKWGKLIKDENLKLD</sequence>
<dbReference type="PIRSF" id="PIRSF017082">
    <property type="entry name" value="YflP"/>
    <property type="match status" value="1"/>
</dbReference>
<proteinExistence type="inferred from homology"/>
<reference evidence="2 3" key="1">
    <citation type="submission" date="2020-07" db="EMBL/GenBank/DDBJ databases">
        <title>Genomic Encyclopedia of Type Strains, Phase IV (KMG-V): Genome sequencing to study the core and pangenomes of soil and plant-associated prokaryotes.</title>
        <authorList>
            <person name="Whitman W."/>
        </authorList>
    </citation>
    <scope>NUCLEOTIDE SEQUENCE [LARGE SCALE GENOMIC DNA]</scope>
    <source>
        <strain evidence="2 3">SAS40</strain>
    </source>
</reference>
<dbReference type="SUPFAM" id="SSF53850">
    <property type="entry name" value="Periplasmic binding protein-like II"/>
    <property type="match status" value="1"/>
</dbReference>
<evidence type="ECO:0000256" key="1">
    <source>
        <dbReference type="ARBA" id="ARBA00006987"/>
    </source>
</evidence>
<keyword evidence="3" id="KW-1185">Reference proteome</keyword>
<dbReference type="InterPro" id="IPR042100">
    <property type="entry name" value="Bug_dom1"/>
</dbReference>
<accession>A0A7Y9LLR0</accession>
<dbReference type="Pfam" id="PF03401">
    <property type="entry name" value="TctC"/>
    <property type="match status" value="1"/>
</dbReference>
<comment type="caution">
    <text evidence="2">The sequence shown here is derived from an EMBL/GenBank/DDBJ whole genome shotgun (WGS) entry which is preliminary data.</text>
</comment>
<dbReference type="Gene3D" id="3.40.190.10">
    <property type="entry name" value="Periplasmic binding protein-like II"/>
    <property type="match status" value="1"/>
</dbReference>
<protein>
    <submittedName>
        <fullName evidence="2">Tripartite-type tricarboxylate transporter receptor subunit TctC</fullName>
    </submittedName>
</protein>
<dbReference type="PANTHER" id="PTHR42928">
    <property type="entry name" value="TRICARBOXYLATE-BINDING PROTEIN"/>
    <property type="match status" value="1"/>
</dbReference>
<evidence type="ECO:0000313" key="2">
    <source>
        <dbReference type="EMBL" id="NYE80821.1"/>
    </source>
</evidence>
<dbReference type="CDD" id="cd07012">
    <property type="entry name" value="PBP2_Bug_TTT"/>
    <property type="match status" value="1"/>
</dbReference>